<dbReference type="Pfam" id="PF05936">
    <property type="entry name" value="T6SS_VasE"/>
    <property type="match status" value="1"/>
</dbReference>
<dbReference type="EMBL" id="LT960614">
    <property type="protein sequence ID" value="SON55888.1"/>
    <property type="molecule type" value="Genomic_DNA"/>
</dbReference>
<keyword evidence="2" id="KW-1185">Reference proteome</keyword>
<protein>
    <submittedName>
        <fullName evidence="1">Type VI secretion protein, family</fullName>
    </submittedName>
</protein>
<dbReference type="NCBIfam" id="TIGR03353">
    <property type="entry name" value="VI_chp_4"/>
    <property type="match status" value="1"/>
</dbReference>
<dbReference type="AlphaFoldDB" id="A0A2C9D6W3"/>
<dbReference type="PANTHER" id="PTHR35566:SF1">
    <property type="entry name" value="TYPE VI SECRETION SYSTEM BASEPLATE COMPONENT TSSK1"/>
    <property type="match status" value="1"/>
</dbReference>
<sequence>MSWYSKVVWSEGLFLRQHHLQQNDRYLEHQIDLRTRQMSPYPWGFAEISYDRDLAQQNKFALRSASGIFQDGTPFDLPSTSPLPEPIDIPEGADQLTVYLTLPVASANMREIDMAESLHGSRYVRDVEPLIDSASQMQVEETIEVAHPRLAYDLRKSPKPGFHCLAVARIIDVRDNTFLTDDRFAPPMLACHGHPVVSGWIERVIGWVDVRLQELSRYAADASSGGGLQTFDYFMLQLLNRQINVLKHLRRSKYVHPEQLYVELLGLAGELATFTTSRLAAEYPPYDHDNLLQTFEPLLSDIQRFLSIDVGRAIRLDLTQMAANAYVAQVVDRSLFANATFVLEVSANMPLRDIQMQIPDLCKVGPKSRMREIVLSNLPGIQLVQMPTPPRQIRVLTNHVYFYLDKSSPLWPEFSAAASIGIHFSGEWPNLELDLWAILEEQR</sequence>
<dbReference type="InterPro" id="IPR010263">
    <property type="entry name" value="T6SS_TssK"/>
</dbReference>
<organism evidence="1 2">
    <name type="scientific">Hartmannibacter diazotrophicus</name>
    <dbReference type="NCBI Taxonomy" id="1482074"/>
    <lineage>
        <taxon>Bacteria</taxon>
        <taxon>Pseudomonadati</taxon>
        <taxon>Pseudomonadota</taxon>
        <taxon>Alphaproteobacteria</taxon>
        <taxon>Hyphomicrobiales</taxon>
        <taxon>Pleomorphomonadaceae</taxon>
        <taxon>Hartmannibacter</taxon>
    </lineage>
</organism>
<evidence type="ECO:0000313" key="1">
    <source>
        <dbReference type="EMBL" id="SON55888.1"/>
    </source>
</evidence>
<dbReference type="RefSeq" id="WP_099556336.1">
    <property type="nucleotide sequence ID" value="NZ_LT960614.1"/>
</dbReference>
<dbReference type="PANTHER" id="PTHR35566">
    <property type="entry name" value="BLR3599 PROTEIN"/>
    <property type="match status" value="1"/>
</dbReference>
<evidence type="ECO:0000313" key="2">
    <source>
        <dbReference type="Proteomes" id="UP000223606"/>
    </source>
</evidence>
<proteinExistence type="predicted"/>
<accession>A0A2C9D6W3</accession>
<dbReference type="KEGG" id="hdi:HDIA_2347"/>
<dbReference type="Proteomes" id="UP000223606">
    <property type="component" value="Chromosome 1"/>
</dbReference>
<dbReference type="OrthoDB" id="9775333at2"/>
<reference evidence="2" key="1">
    <citation type="submission" date="2017-09" db="EMBL/GenBank/DDBJ databases">
        <title>Genome sequence of Nannocystis excedens DSM 71.</title>
        <authorList>
            <person name="Blom J."/>
        </authorList>
    </citation>
    <scope>NUCLEOTIDE SEQUENCE [LARGE SCALE GENOMIC DNA]</scope>
    <source>
        <strain evidence="2">type strain: E19</strain>
    </source>
</reference>
<name>A0A2C9D6W3_9HYPH</name>
<gene>
    <name evidence="1" type="ORF">HDIA_2347</name>
</gene>